<dbReference type="InterPro" id="IPR045185">
    <property type="entry name" value="PUB22/23/24-like"/>
</dbReference>
<comment type="caution">
    <text evidence="7">The sequence shown here is derived from an EMBL/GenBank/DDBJ whole genome shotgun (WGS) entry which is preliminary data.</text>
</comment>
<dbReference type="InterPro" id="IPR016024">
    <property type="entry name" value="ARM-type_fold"/>
</dbReference>
<dbReference type="InterPro" id="IPR045210">
    <property type="entry name" value="RING-Ubox_PUB"/>
</dbReference>
<gene>
    <name evidence="7" type="ORF">J5N97_020717</name>
</gene>
<dbReference type="SUPFAM" id="SSF48371">
    <property type="entry name" value="ARM repeat"/>
    <property type="match status" value="1"/>
</dbReference>
<protein>
    <recommendedName>
        <fullName evidence="5 6">U-box domain-containing protein</fullName>
        <ecNumber evidence="5">2.3.2.27</ecNumber>
    </recommendedName>
    <alternativeName>
        <fullName evidence="5">RING-type E3 ubiquitin transferase PUB</fullName>
    </alternativeName>
</protein>
<evidence type="ECO:0000256" key="1">
    <source>
        <dbReference type="ARBA" id="ARBA00000900"/>
    </source>
</evidence>
<dbReference type="GO" id="GO:0061630">
    <property type="term" value="F:ubiquitin protein ligase activity"/>
    <property type="evidence" value="ECO:0007669"/>
    <property type="project" value="UniProtKB-UniRule"/>
</dbReference>
<evidence type="ECO:0000313" key="8">
    <source>
        <dbReference type="Proteomes" id="UP001085076"/>
    </source>
</evidence>
<dbReference type="Pfam" id="PF04564">
    <property type="entry name" value="U-box"/>
    <property type="match status" value="1"/>
</dbReference>
<dbReference type="FunFam" id="3.30.40.10:FF:000442">
    <property type="entry name" value="RING-type E3 ubiquitin transferase"/>
    <property type="match status" value="1"/>
</dbReference>
<dbReference type="Gene3D" id="3.30.40.10">
    <property type="entry name" value="Zinc/RING finger domain, C3HC4 (zinc finger)"/>
    <property type="match status" value="1"/>
</dbReference>
<sequence>MEIQVPSYFLCPISLQVMRDPVTLITGITYDRESIERWMFSEKHWTCPVTRQALPETEPITPNHTLRRLIQAWCTVNASAGVERFPTPRPPVNKMEIMKILEDAKKPQNLMECLRRLRMIVSDCERNRRCVEESGAVEFLGSIVTKSRGGGGQEDEVCDEAIYILHCIQISEQGLIKLISTSNGGLIESLTVVMRRTSNYESRVHAILLLKSLVEVIAPARLMAVQEEVFREVVKVLDENVSCKATKAALKIIGELCPWGRNRIKAVKAGAVPVLIELLLEEPGKRECEMILVVLDLLCGCAEGRAEVVGHAAGIAVVAKKVLRVSQAATDRAVRILYLISKYTAMPVVIQEMLQVGAVTKLCLVLQVDCGMKTKEKAMEMLRVHSRVWRNSPCIAYPLIS</sequence>
<keyword evidence="3 5" id="KW-0808">Transferase</keyword>
<dbReference type="AlphaFoldDB" id="A0A9D5CHS2"/>
<feature type="domain" description="U-box" evidence="6">
    <location>
        <begin position="4"/>
        <end position="80"/>
    </location>
</feature>
<name>A0A9D5CHS2_9LILI</name>
<dbReference type="PROSITE" id="PS51698">
    <property type="entry name" value="U_BOX"/>
    <property type="match status" value="1"/>
</dbReference>
<reference evidence="7" key="2">
    <citation type="journal article" date="2022" name="Hortic Res">
        <title>The genome of Dioscorea zingiberensis sheds light on the biosynthesis, origin and evolution of the medicinally important diosgenin saponins.</title>
        <authorList>
            <person name="Li Y."/>
            <person name="Tan C."/>
            <person name="Li Z."/>
            <person name="Guo J."/>
            <person name="Li S."/>
            <person name="Chen X."/>
            <person name="Wang C."/>
            <person name="Dai X."/>
            <person name="Yang H."/>
            <person name="Song W."/>
            <person name="Hou L."/>
            <person name="Xu J."/>
            <person name="Tong Z."/>
            <person name="Xu A."/>
            <person name="Yuan X."/>
            <person name="Wang W."/>
            <person name="Yang Q."/>
            <person name="Chen L."/>
            <person name="Sun Z."/>
            <person name="Wang K."/>
            <person name="Pan B."/>
            <person name="Chen J."/>
            <person name="Bao Y."/>
            <person name="Liu F."/>
            <person name="Qi X."/>
            <person name="Gang D.R."/>
            <person name="Wen J."/>
            <person name="Li J."/>
        </authorList>
    </citation>
    <scope>NUCLEOTIDE SEQUENCE</scope>
    <source>
        <strain evidence="7">Dzin_1.0</strain>
    </source>
</reference>
<comment type="catalytic activity">
    <reaction evidence="1 5">
        <text>S-ubiquitinyl-[E2 ubiquitin-conjugating enzyme]-L-cysteine + [acceptor protein]-L-lysine = [E2 ubiquitin-conjugating enzyme]-L-cysteine + N(6)-ubiquitinyl-[acceptor protein]-L-lysine.</text>
        <dbReference type="EC" id="2.3.2.27"/>
    </reaction>
</comment>
<evidence type="ECO:0000256" key="4">
    <source>
        <dbReference type="ARBA" id="ARBA00022786"/>
    </source>
</evidence>
<dbReference type="GO" id="GO:0016567">
    <property type="term" value="P:protein ubiquitination"/>
    <property type="evidence" value="ECO:0007669"/>
    <property type="project" value="UniProtKB-UniRule"/>
</dbReference>
<evidence type="ECO:0000313" key="7">
    <source>
        <dbReference type="EMBL" id="KAJ0972758.1"/>
    </source>
</evidence>
<dbReference type="EC" id="2.3.2.27" evidence="5"/>
<dbReference type="SMART" id="SM00504">
    <property type="entry name" value="Ubox"/>
    <property type="match status" value="1"/>
</dbReference>
<dbReference type="Proteomes" id="UP001085076">
    <property type="component" value="Miscellaneous, Linkage group lg05"/>
</dbReference>
<keyword evidence="4 5" id="KW-0833">Ubl conjugation pathway</keyword>
<proteinExistence type="predicted"/>
<evidence type="ECO:0000256" key="3">
    <source>
        <dbReference type="ARBA" id="ARBA00022679"/>
    </source>
</evidence>
<dbReference type="Pfam" id="PF25598">
    <property type="entry name" value="ARM_PUB"/>
    <property type="match status" value="1"/>
</dbReference>
<dbReference type="EMBL" id="JAGGNH010000005">
    <property type="protein sequence ID" value="KAJ0972758.1"/>
    <property type="molecule type" value="Genomic_DNA"/>
</dbReference>
<accession>A0A9D5CHS2</accession>
<dbReference type="InterPro" id="IPR013083">
    <property type="entry name" value="Znf_RING/FYVE/PHD"/>
</dbReference>
<evidence type="ECO:0000256" key="5">
    <source>
        <dbReference type="RuleBase" id="RU369093"/>
    </source>
</evidence>
<evidence type="ECO:0000259" key="6">
    <source>
        <dbReference type="PROSITE" id="PS51698"/>
    </source>
</evidence>
<dbReference type="PANTHER" id="PTHR22849:SF132">
    <property type="entry name" value="E3 UBIQUITIN-PROTEIN LIGASE PUB23"/>
    <property type="match status" value="1"/>
</dbReference>
<dbReference type="InterPro" id="IPR011989">
    <property type="entry name" value="ARM-like"/>
</dbReference>
<comment type="function">
    <text evidence="5">Functions as an E3 ubiquitin ligase.</text>
</comment>
<dbReference type="SUPFAM" id="SSF57850">
    <property type="entry name" value="RING/U-box"/>
    <property type="match status" value="1"/>
</dbReference>
<dbReference type="Gene3D" id="1.25.10.10">
    <property type="entry name" value="Leucine-rich Repeat Variant"/>
    <property type="match status" value="1"/>
</dbReference>
<dbReference type="InterPro" id="IPR058678">
    <property type="entry name" value="ARM_PUB"/>
</dbReference>
<dbReference type="OrthoDB" id="10064100at2759"/>
<reference evidence="7" key="1">
    <citation type="submission" date="2021-03" db="EMBL/GenBank/DDBJ databases">
        <authorList>
            <person name="Li Z."/>
            <person name="Yang C."/>
        </authorList>
    </citation>
    <scope>NUCLEOTIDE SEQUENCE</scope>
    <source>
        <strain evidence="7">Dzin_1.0</strain>
        <tissue evidence="7">Leaf</tissue>
    </source>
</reference>
<dbReference type="InterPro" id="IPR003613">
    <property type="entry name" value="Ubox_domain"/>
</dbReference>
<dbReference type="CDD" id="cd16664">
    <property type="entry name" value="RING-Ubox_PUB"/>
    <property type="match status" value="1"/>
</dbReference>
<organism evidence="7 8">
    <name type="scientific">Dioscorea zingiberensis</name>
    <dbReference type="NCBI Taxonomy" id="325984"/>
    <lineage>
        <taxon>Eukaryota</taxon>
        <taxon>Viridiplantae</taxon>
        <taxon>Streptophyta</taxon>
        <taxon>Embryophyta</taxon>
        <taxon>Tracheophyta</taxon>
        <taxon>Spermatophyta</taxon>
        <taxon>Magnoliopsida</taxon>
        <taxon>Liliopsida</taxon>
        <taxon>Dioscoreales</taxon>
        <taxon>Dioscoreaceae</taxon>
        <taxon>Dioscorea</taxon>
    </lineage>
</organism>
<dbReference type="PANTHER" id="PTHR22849">
    <property type="entry name" value="WDSAM1 PROTEIN"/>
    <property type="match status" value="1"/>
</dbReference>
<keyword evidence="8" id="KW-1185">Reference proteome</keyword>
<comment type="pathway">
    <text evidence="2 5">Protein modification; protein ubiquitination.</text>
</comment>
<evidence type="ECO:0000256" key="2">
    <source>
        <dbReference type="ARBA" id="ARBA00004906"/>
    </source>
</evidence>